<dbReference type="InterPro" id="IPR019198">
    <property type="entry name" value="Beta_propeller_containing"/>
</dbReference>
<dbReference type="SUPFAM" id="SSF50969">
    <property type="entry name" value="YVTN repeat-like/Quinoprotein amine dehydrogenase"/>
    <property type="match status" value="1"/>
</dbReference>
<dbReference type="Proteomes" id="UP000645676">
    <property type="component" value="Unassembled WGS sequence"/>
</dbReference>
<reference evidence="1" key="1">
    <citation type="journal article" date="2020" name="bioRxiv">
        <title>A rank-normalized archaeal taxonomy based on genome phylogeny resolves widespread incomplete and uneven classifications.</title>
        <authorList>
            <person name="Rinke C."/>
            <person name="Chuvochina M."/>
            <person name="Mussig A.J."/>
            <person name="Chaumeil P.-A."/>
            <person name="Waite D.W."/>
            <person name="Whitman W.B."/>
            <person name="Parks D.H."/>
            <person name="Hugenholtz P."/>
        </authorList>
    </citation>
    <scope>NUCLEOTIDE SEQUENCE</scope>
    <source>
        <strain evidence="1">UBA8849</strain>
    </source>
</reference>
<protein>
    <recommendedName>
        <fullName evidence="3">Beta propeller domain protein</fullName>
    </recommendedName>
</protein>
<sequence length="622" mass="72283">MKIKAVAIFLSLLMIISLFSGCVENEKPIKEGSNDFKLIPVNSKSNFEEFKNTVENSIGNYIYVGHSYASREVQITSTVKSSNVETSTEPERFSKTNVQVKGVDEADILKTNGNIIAFSQNKIYLIKPLPPKYAKIIKNISECGYLYLTNNTLIVISWNKITSYNVSNPEMPKIIWQMDLNGSYVDSRLYNGTLYLVVRKNSIDCPIVWNNYKIGYDKYYIPELPPIYSMDFDTTYIISRINIKSGKVENSIAIVGNYKTTLYMSKNNLYFAYNLKINEKKLMLNFLNESADKYFPTEVADKIKRVIENEDFGDNAKFVEITETIERYLSSLPSEKRHNLMKKLQNDFENYLEEHWEEFEYTGIAKINLDSFEVKSGKVSGHLLNNFAMDEYNGYLRVATTIGDWRFRDKMTNNIYILDSDLNVVGKLTGLEKGERIYAVRFMGDKAYIVTYKETDPLLVIDLKNPKNPKVLGELKIPGYSTYLHPIGNNLFIGIGKDDDGKLKISLFNISDLNNPKEVDKYKLNVWWSPAFRDYHAFLWDEKYKIFFLPAYNHAYVFKVEDNKIEMVKDDEHKTNVLRALFINNYLYTFSLSEMHILDENNWQLVKKIEFENYLPYGYGFK</sequence>
<evidence type="ECO:0000313" key="1">
    <source>
        <dbReference type="EMBL" id="HII59189.1"/>
    </source>
</evidence>
<dbReference type="InterPro" id="IPR011044">
    <property type="entry name" value="Quino_amine_DH_bsu"/>
</dbReference>
<dbReference type="InterPro" id="IPR014441">
    <property type="entry name" value="UCP006425_b-propeller"/>
</dbReference>
<evidence type="ECO:0008006" key="3">
    <source>
        <dbReference type="Google" id="ProtNLM"/>
    </source>
</evidence>
<proteinExistence type="predicted"/>
<comment type="caution">
    <text evidence="1">The sequence shown here is derived from an EMBL/GenBank/DDBJ whole genome shotgun (WGS) entry which is preliminary data.</text>
</comment>
<dbReference type="PIRSF" id="PIRSF006425">
    <property type="entry name" value="UCP006425_WD40"/>
    <property type="match status" value="1"/>
</dbReference>
<dbReference type="AlphaFoldDB" id="A0A832T4Z0"/>
<accession>A0A832T4Z0</accession>
<dbReference type="RefSeq" id="WP_010871078.1">
    <property type="nucleotide sequence ID" value="NC_000909.1"/>
</dbReference>
<dbReference type="EMBL" id="DUJR01000005">
    <property type="protein sequence ID" value="HII59189.1"/>
    <property type="molecule type" value="Genomic_DNA"/>
</dbReference>
<dbReference type="Pfam" id="PF09826">
    <property type="entry name" value="Beta_propel"/>
    <property type="match status" value="1"/>
</dbReference>
<dbReference type="OMA" id="YLHPIGN"/>
<name>A0A832T4Z0_9EURY</name>
<gene>
    <name evidence="1" type="ORF">HA335_01195</name>
</gene>
<evidence type="ECO:0000313" key="2">
    <source>
        <dbReference type="Proteomes" id="UP000645676"/>
    </source>
</evidence>
<dbReference type="PROSITE" id="PS51257">
    <property type="entry name" value="PROKAR_LIPOPROTEIN"/>
    <property type="match status" value="1"/>
</dbReference>
<organism evidence="1 2">
    <name type="scientific">Methanocaldococcus jannaschii</name>
    <dbReference type="NCBI Taxonomy" id="2190"/>
    <lineage>
        <taxon>Archaea</taxon>
        <taxon>Methanobacteriati</taxon>
        <taxon>Methanobacteriota</taxon>
        <taxon>Methanomada group</taxon>
        <taxon>Methanococci</taxon>
        <taxon>Methanococcales</taxon>
        <taxon>Methanocaldococcaceae</taxon>
        <taxon>Methanocaldococcus</taxon>
    </lineage>
</organism>